<evidence type="ECO:0000256" key="2">
    <source>
        <dbReference type="ARBA" id="ARBA00022737"/>
    </source>
</evidence>
<dbReference type="PANTHER" id="PTHR30185:SF18">
    <property type="entry name" value="TRANSCRIPTIONAL REGULATOR MTLR"/>
    <property type="match status" value="1"/>
</dbReference>
<dbReference type="Gene3D" id="3.40.930.10">
    <property type="entry name" value="Mannitol-specific EII, Chain A"/>
    <property type="match status" value="1"/>
</dbReference>
<dbReference type="PANTHER" id="PTHR30185">
    <property type="entry name" value="CRYPTIC BETA-GLUCOSIDE BGL OPERON ANTITERMINATOR"/>
    <property type="match status" value="1"/>
</dbReference>
<gene>
    <name evidence="9" type="ORF">ACJDT4_07015</name>
</gene>
<dbReference type="InterPro" id="IPR007737">
    <property type="entry name" value="Mga_HTH"/>
</dbReference>
<dbReference type="Gene3D" id="1.10.1790.10">
    <property type="entry name" value="PRD domain"/>
    <property type="match status" value="2"/>
</dbReference>
<feature type="domain" description="PTS EIIA type-2" evidence="6">
    <location>
        <begin position="525"/>
        <end position="675"/>
    </location>
</feature>
<dbReference type="CDD" id="cd05568">
    <property type="entry name" value="PTS_IIB_bgl_like"/>
    <property type="match status" value="1"/>
</dbReference>
<evidence type="ECO:0000313" key="10">
    <source>
        <dbReference type="Proteomes" id="UP001623592"/>
    </source>
</evidence>
<dbReference type="InterPro" id="IPR013011">
    <property type="entry name" value="PTS_EIIB_2"/>
</dbReference>
<dbReference type="SUPFAM" id="SSF63520">
    <property type="entry name" value="PTS-regulatory domain, PRD"/>
    <property type="match status" value="2"/>
</dbReference>
<dbReference type="RefSeq" id="WP_406786838.1">
    <property type="nucleotide sequence ID" value="NZ_JBJIAA010000005.1"/>
</dbReference>
<keyword evidence="3" id="KW-0805">Transcription regulation</keyword>
<feature type="domain" description="PRD" evidence="8">
    <location>
        <begin position="304"/>
        <end position="411"/>
    </location>
</feature>
<dbReference type="PROSITE" id="PS51372">
    <property type="entry name" value="PRD_2"/>
    <property type="match status" value="2"/>
</dbReference>
<name>A0ABW8TGW5_9CLOT</name>
<comment type="caution">
    <text evidence="9">The sequence shown here is derived from an EMBL/GenBank/DDBJ whole genome shotgun (WGS) entry which is preliminary data.</text>
</comment>
<evidence type="ECO:0000259" key="8">
    <source>
        <dbReference type="PROSITE" id="PS51372"/>
    </source>
</evidence>
<evidence type="ECO:0000256" key="1">
    <source>
        <dbReference type="ARBA" id="ARBA00022679"/>
    </source>
</evidence>
<keyword evidence="1" id="KW-0808">Transferase</keyword>
<keyword evidence="2" id="KW-0677">Repeat</keyword>
<evidence type="ECO:0000259" key="7">
    <source>
        <dbReference type="PROSITE" id="PS51099"/>
    </source>
</evidence>
<reference evidence="9 10" key="1">
    <citation type="submission" date="2024-11" db="EMBL/GenBank/DDBJ databases">
        <authorList>
            <person name="Heng Y.C."/>
            <person name="Lim A.C.H."/>
            <person name="Lee J.K.Y."/>
            <person name="Kittelmann S."/>
        </authorList>
    </citation>
    <scope>NUCLEOTIDE SEQUENCE [LARGE SCALE GENOMIC DNA]</scope>
    <source>
        <strain evidence="9 10">WILCCON 0114</strain>
    </source>
</reference>
<protein>
    <submittedName>
        <fullName evidence="9">BglG family transcription antiterminator</fullName>
    </submittedName>
</protein>
<feature type="domain" description="PRD" evidence="8">
    <location>
        <begin position="192"/>
        <end position="299"/>
    </location>
</feature>
<organism evidence="9 10">
    <name type="scientific">Clostridium neuense</name>
    <dbReference type="NCBI Taxonomy" id="1728934"/>
    <lineage>
        <taxon>Bacteria</taxon>
        <taxon>Bacillati</taxon>
        <taxon>Bacillota</taxon>
        <taxon>Clostridia</taxon>
        <taxon>Eubacteriales</taxon>
        <taxon>Clostridiaceae</taxon>
        <taxon>Clostridium</taxon>
    </lineage>
</organism>
<evidence type="ECO:0000259" key="6">
    <source>
        <dbReference type="PROSITE" id="PS51094"/>
    </source>
</evidence>
<dbReference type="EMBL" id="JBJIAA010000005">
    <property type="protein sequence ID" value="MFL0250169.1"/>
    <property type="molecule type" value="Genomic_DNA"/>
</dbReference>
<dbReference type="Proteomes" id="UP001623592">
    <property type="component" value="Unassembled WGS sequence"/>
</dbReference>
<dbReference type="SUPFAM" id="SSF52794">
    <property type="entry name" value="PTS system IIB component-like"/>
    <property type="match status" value="1"/>
</dbReference>
<dbReference type="Pfam" id="PF00359">
    <property type="entry name" value="PTS_EIIA_2"/>
    <property type="match status" value="1"/>
</dbReference>
<evidence type="ECO:0000256" key="5">
    <source>
        <dbReference type="ARBA" id="ARBA00023163"/>
    </source>
</evidence>
<evidence type="ECO:0000256" key="4">
    <source>
        <dbReference type="ARBA" id="ARBA00023159"/>
    </source>
</evidence>
<dbReference type="Gene3D" id="3.40.50.2300">
    <property type="match status" value="1"/>
</dbReference>
<dbReference type="PROSITE" id="PS51099">
    <property type="entry name" value="PTS_EIIB_TYPE_2"/>
    <property type="match status" value="1"/>
</dbReference>
<keyword evidence="10" id="KW-1185">Reference proteome</keyword>
<dbReference type="InterPro" id="IPR036095">
    <property type="entry name" value="PTS_EIIB-like_sf"/>
</dbReference>
<dbReference type="InterPro" id="IPR016152">
    <property type="entry name" value="PTrfase/Anion_transptr"/>
</dbReference>
<dbReference type="InterPro" id="IPR011608">
    <property type="entry name" value="PRD"/>
</dbReference>
<accession>A0ABW8TGW5</accession>
<sequence length="684" mass="79600">MNTLTPRQQFILSELINKKSCNAEVLHNELAISVRTILREIASINKILKDYKLTILYYENMNLIISGEKQNIKKLENLISSIPILWLYNKEQRKIVIVCELLLEEGYLKESYFSYKFNVVMGSISQDLDSIEKMLLTKNLYLMRKRTYGIKINGSEWNKRNAFIEMFFNFKPFEYLFSFIYGDKVDNIVQSFFKDIFQVKTIDIVKEIFHKLDFGDIKVNDVQYFNLFILTLLAIKKTEDGSNISLPDKIKQDMENSKIYKKLKLLQEELSESNITLPEDELAYLCLYLNDYKYNNVCNKSIIESDINYECISKELINAVSKKIEIDITKDKKLLEDLSQHLKQTFHMLNLGLDIINTLVNEIKEHYSKLFDIINNECRLIFSRYNIKIPEEEIGYITMHIEVAIQGKQAFVKKLDVLIVCISGISTAKILNNKVKNLFSDIGNTDITSIHDLYDKLSKNEYDLILSTVPISLGMDNVIVVSPFMTKENVDEVKDFIFRIKMKKQNLTVNYSDNLSFNELNEEYELINEIFKNLKLKKFKVNTFNELIDCIADDIYESNISRSKEEIKRLILKREEKGNVVVPKSGMALLHTRSDEMIKPFVGVYYVDKYFPMSSEGFSTENVNAFLVLLARNNESDYVLQFLGKISISLIEREGFVETLKTGNIRKIRSSLICIANKEDDVNG</sequence>
<dbReference type="InterPro" id="IPR036634">
    <property type="entry name" value="PRD_sf"/>
</dbReference>
<evidence type="ECO:0000256" key="3">
    <source>
        <dbReference type="ARBA" id="ARBA00023015"/>
    </source>
</evidence>
<dbReference type="InterPro" id="IPR050661">
    <property type="entry name" value="BglG_antiterminators"/>
</dbReference>
<feature type="domain" description="PTS EIIB type-2" evidence="7">
    <location>
        <begin position="415"/>
        <end position="505"/>
    </location>
</feature>
<dbReference type="InterPro" id="IPR002178">
    <property type="entry name" value="PTS_EIIA_type-2_dom"/>
</dbReference>
<dbReference type="SUPFAM" id="SSF55804">
    <property type="entry name" value="Phoshotransferase/anion transport protein"/>
    <property type="match status" value="1"/>
</dbReference>
<keyword evidence="5" id="KW-0804">Transcription</keyword>
<dbReference type="Pfam" id="PF00874">
    <property type="entry name" value="PRD"/>
    <property type="match status" value="2"/>
</dbReference>
<keyword evidence="4" id="KW-0010">Activator</keyword>
<dbReference type="PROSITE" id="PS51094">
    <property type="entry name" value="PTS_EIIA_TYPE_2"/>
    <property type="match status" value="1"/>
</dbReference>
<proteinExistence type="predicted"/>
<evidence type="ECO:0000313" key="9">
    <source>
        <dbReference type="EMBL" id="MFL0250169.1"/>
    </source>
</evidence>
<dbReference type="Pfam" id="PF05043">
    <property type="entry name" value="Mga"/>
    <property type="match status" value="1"/>
</dbReference>